<protein>
    <submittedName>
        <fullName evidence="1">Uncharacterized protein</fullName>
    </submittedName>
</protein>
<dbReference type="RefSeq" id="WP_326017747.1">
    <property type="nucleotide sequence ID" value="NZ_JAOZYC010000122.1"/>
</dbReference>
<dbReference type="EMBL" id="JAOZYC010000122">
    <property type="protein sequence ID" value="MEB8339534.1"/>
    <property type="molecule type" value="Genomic_DNA"/>
</dbReference>
<keyword evidence="2" id="KW-1185">Reference proteome</keyword>
<name>A0ABU6F685_9ACTN</name>
<gene>
    <name evidence="1" type="ORF">OKJ99_18750</name>
</gene>
<evidence type="ECO:0000313" key="1">
    <source>
        <dbReference type="EMBL" id="MEB8339534.1"/>
    </source>
</evidence>
<dbReference type="Proteomes" id="UP001354931">
    <property type="component" value="Unassembled WGS sequence"/>
</dbReference>
<reference evidence="1 2" key="1">
    <citation type="submission" date="2022-10" db="EMBL/GenBank/DDBJ databases">
        <authorList>
            <person name="Xie J."/>
            <person name="Shen N."/>
        </authorList>
    </citation>
    <scope>NUCLEOTIDE SEQUENCE [LARGE SCALE GENOMIC DNA]</scope>
    <source>
        <strain evidence="1 2">YIM65594</strain>
    </source>
</reference>
<sequence>MCFEAAALYRAEAKRPDRTIPRARYGESRAAAVAGADPTAMLTSLTSIFASQVAFRNAINRYARALSSSSPEIPAATTVRWVDQLLVRVGELSTGAGLSTDRGGPAFRV</sequence>
<proteinExistence type="predicted"/>
<organism evidence="1 2">
    <name type="scientific">Streptomyces endophyticus</name>
    <dbReference type="NCBI Taxonomy" id="714166"/>
    <lineage>
        <taxon>Bacteria</taxon>
        <taxon>Bacillati</taxon>
        <taxon>Actinomycetota</taxon>
        <taxon>Actinomycetes</taxon>
        <taxon>Kitasatosporales</taxon>
        <taxon>Streptomycetaceae</taxon>
        <taxon>Streptomyces</taxon>
    </lineage>
</organism>
<comment type="caution">
    <text evidence="1">The sequence shown here is derived from an EMBL/GenBank/DDBJ whole genome shotgun (WGS) entry which is preliminary data.</text>
</comment>
<evidence type="ECO:0000313" key="2">
    <source>
        <dbReference type="Proteomes" id="UP001354931"/>
    </source>
</evidence>
<accession>A0ABU6F685</accession>